<name>H2C3X6_9CREN</name>
<dbReference type="InterPro" id="IPR036388">
    <property type="entry name" value="WH-like_DNA-bd_sf"/>
</dbReference>
<dbReference type="Proteomes" id="UP000003980">
    <property type="component" value="Unassembled WGS sequence"/>
</dbReference>
<dbReference type="HOGENOM" id="CLU_854222_0_0_2"/>
<evidence type="ECO:0000313" key="2">
    <source>
        <dbReference type="Proteomes" id="UP000003980"/>
    </source>
</evidence>
<gene>
    <name evidence="1" type="ORF">MetMK1DRAFT_00002210</name>
</gene>
<keyword evidence="2" id="KW-1185">Reference proteome</keyword>
<sequence>MFNNLTRDILRELHFPQDGDDRFQIPTESSISRKLGVSFSRVSRRMREMRESGLIPERLSMTINTVYVGISKFITMGIAPKEVARTMEEIMRRNPPRFVESFYRVNTGPPHNSNLVVMEIINDERNLRDNFEFLTLKFPGFQVLEEMTVKVSPESIKPSNEYEAKVLSNLRIQGSLERRILKALWEDTSSTVPAITDKVYPRGKMMNHNKKYRTVKRILDAMVRLRAFWFFPTINSSYLDDCTMFSLTVLLGSRDRRETLRILKELLKDEYVMFRDYYSEMIPMGCIYHSRREYEHILEKIRKEGLEFVVYEDFNGFTTGNWPLE</sequence>
<dbReference type="STRING" id="671065.MetMK1DRAFT_00002210"/>
<proteinExistence type="predicted"/>
<protein>
    <submittedName>
        <fullName evidence="1">Transcriptional regulator</fullName>
    </submittedName>
</protein>
<organism evidence="1 2">
    <name type="scientific">Metallosphaera yellowstonensis MK1</name>
    <dbReference type="NCBI Taxonomy" id="671065"/>
    <lineage>
        <taxon>Archaea</taxon>
        <taxon>Thermoproteota</taxon>
        <taxon>Thermoprotei</taxon>
        <taxon>Sulfolobales</taxon>
        <taxon>Sulfolobaceae</taxon>
        <taxon>Metallosphaera</taxon>
    </lineage>
</organism>
<dbReference type="RefSeq" id="WP_009069768.1">
    <property type="nucleotide sequence ID" value="NZ_JH597761.1"/>
</dbReference>
<dbReference type="OrthoDB" id="44042at2157"/>
<dbReference type="EMBL" id="JH597761">
    <property type="protein sequence ID" value="EHP69719.1"/>
    <property type="molecule type" value="Genomic_DNA"/>
</dbReference>
<dbReference type="AlphaFoldDB" id="H2C3X6"/>
<accession>H2C3X6</accession>
<dbReference type="eggNOG" id="arCOG01586">
    <property type="taxonomic scope" value="Archaea"/>
</dbReference>
<evidence type="ECO:0000313" key="1">
    <source>
        <dbReference type="EMBL" id="EHP69719.1"/>
    </source>
</evidence>
<reference evidence="1 2" key="1">
    <citation type="submission" date="2012-01" db="EMBL/GenBank/DDBJ databases">
        <title>Improved High-Quality Draft sequence of Metallosphaera yellowstonensis MK1.</title>
        <authorList>
            <consortium name="US DOE Joint Genome Institute"/>
            <person name="Lucas S."/>
            <person name="Han J."/>
            <person name="Cheng J.-F."/>
            <person name="Goodwin L."/>
            <person name="Pitluck S."/>
            <person name="Peters L."/>
            <person name="Teshima H."/>
            <person name="Detter J.C."/>
            <person name="Han C."/>
            <person name="Tapia R."/>
            <person name="Land M."/>
            <person name="Hauser L."/>
            <person name="Kyrpides N."/>
            <person name="Kozubal M."/>
            <person name="Macur R.E."/>
            <person name="Jay Z."/>
            <person name="Inskeep W."/>
            <person name="Woyke T."/>
        </authorList>
    </citation>
    <scope>NUCLEOTIDE SEQUENCE [LARGE SCALE GENOMIC DNA]</scope>
    <source>
        <strain evidence="1 2">MK1</strain>
    </source>
</reference>
<dbReference type="Gene3D" id="1.10.10.10">
    <property type="entry name" value="Winged helix-like DNA-binding domain superfamily/Winged helix DNA-binding domain"/>
    <property type="match status" value="1"/>
</dbReference>